<evidence type="ECO:0000256" key="3">
    <source>
        <dbReference type="ARBA" id="ARBA00006341"/>
    </source>
</evidence>
<dbReference type="GO" id="GO:0003984">
    <property type="term" value="F:acetolactate synthase activity"/>
    <property type="evidence" value="ECO:0007669"/>
    <property type="project" value="UniProtKB-EC"/>
</dbReference>
<dbReference type="SUPFAM" id="SSF55021">
    <property type="entry name" value="ACT-like"/>
    <property type="match status" value="2"/>
</dbReference>
<dbReference type="InterPro" id="IPR019455">
    <property type="entry name" value="Acetolactate_synth_ssu_C"/>
</dbReference>
<dbReference type="InterPro" id="IPR039557">
    <property type="entry name" value="AHAS_ACT"/>
</dbReference>
<dbReference type="InterPro" id="IPR002912">
    <property type="entry name" value="ACT_dom"/>
</dbReference>
<evidence type="ECO:0000256" key="8">
    <source>
        <dbReference type="RuleBase" id="RU368092"/>
    </source>
</evidence>
<evidence type="ECO:0000256" key="2">
    <source>
        <dbReference type="ARBA" id="ARBA00005025"/>
    </source>
</evidence>
<dbReference type="EC" id="2.2.1.6" evidence="8"/>
<dbReference type="RefSeq" id="WP_343885615.1">
    <property type="nucleotide sequence ID" value="NZ_BAAAKI010000009.1"/>
</dbReference>
<dbReference type="InterPro" id="IPR054480">
    <property type="entry name" value="AHAS_small-like_ACT"/>
</dbReference>
<dbReference type="EMBL" id="JBHSUA010000013">
    <property type="protein sequence ID" value="MFC6396597.1"/>
    <property type="molecule type" value="Genomic_DNA"/>
</dbReference>
<keyword evidence="11" id="KW-1185">Reference proteome</keyword>
<dbReference type="CDD" id="cd04878">
    <property type="entry name" value="ACT_AHAS"/>
    <property type="match status" value="1"/>
</dbReference>
<organism evidence="10 11">
    <name type="scientific">Luteococcus sanguinis</name>
    <dbReference type="NCBI Taxonomy" id="174038"/>
    <lineage>
        <taxon>Bacteria</taxon>
        <taxon>Bacillati</taxon>
        <taxon>Actinomycetota</taxon>
        <taxon>Actinomycetes</taxon>
        <taxon>Propionibacteriales</taxon>
        <taxon>Propionibacteriaceae</taxon>
        <taxon>Luteococcus</taxon>
    </lineage>
</organism>
<comment type="function">
    <text evidence="8">Catalyzes the conversion of 2 pyruvate molecules into acetolactate in the first common step of the biosynthetic pathway of the branched-amino acids such as leucine, isoleucine, and valine.</text>
</comment>
<sequence length="168" mass="18232">MSSTHTLSVLVEDKPGVLARCAALFSRRGFNIESLAVGPTENEHLSRMTLVAQVDDDTVLEQLVKQLNKLVEVIKIVELDNAVQRELILVKVRSNAENRSQIVDTVNLFRGKAVDVSPDSITVEATGGAEKLTALVTMLEPFGVVELVQSGQVALARGARTITDKTRP</sequence>
<dbReference type="Pfam" id="PF10369">
    <property type="entry name" value="ALS_ss_C"/>
    <property type="match status" value="1"/>
</dbReference>
<dbReference type="InterPro" id="IPR045865">
    <property type="entry name" value="ACT-like_dom_sf"/>
</dbReference>
<comment type="caution">
    <text evidence="10">The sequence shown here is derived from an EMBL/GenBank/DDBJ whole genome shotgun (WGS) entry which is preliminary data.</text>
</comment>
<dbReference type="InterPro" id="IPR004789">
    <property type="entry name" value="Acetalactate_synth_ssu"/>
</dbReference>
<dbReference type="InterPro" id="IPR027271">
    <property type="entry name" value="Acetolactate_synth/TF_NikR_C"/>
</dbReference>
<comment type="pathway">
    <text evidence="2 8">Amino-acid biosynthesis; L-valine biosynthesis; L-valine from pyruvate: step 1/4.</text>
</comment>
<comment type="similarity">
    <text evidence="3 8">Belongs to the acetolactate synthase small subunit family.</text>
</comment>
<protein>
    <recommendedName>
        <fullName evidence="8">Acetolactate synthase small subunit</fullName>
        <shortName evidence="8">AHAS</shortName>
        <shortName evidence="8">ALS</shortName>
        <ecNumber evidence="8">2.2.1.6</ecNumber>
    </recommendedName>
    <alternativeName>
        <fullName evidence="8">Acetohydroxy-acid synthase small subunit</fullName>
    </alternativeName>
</protein>
<evidence type="ECO:0000256" key="6">
    <source>
        <dbReference type="ARBA" id="ARBA00023304"/>
    </source>
</evidence>
<accession>A0ABW1X3B0</accession>
<dbReference type="NCBIfam" id="NF008864">
    <property type="entry name" value="PRK11895.1"/>
    <property type="match status" value="1"/>
</dbReference>
<gene>
    <name evidence="10" type="primary">ilvN</name>
    <name evidence="10" type="ORF">ACFP57_06310</name>
</gene>
<dbReference type="PANTHER" id="PTHR30239:SF0">
    <property type="entry name" value="ACETOLACTATE SYNTHASE SMALL SUBUNIT 1, CHLOROPLASTIC"/>
    <property type="match status" value="1"/>
</dbReference>
<dbReference type="PROSITE" id="PS51671">
    <property type="entry name" value="ACT"/>
    <property type="match status" value="1"/>
</dbReference>
<dbReference type="PANTHER" id="PTHR30239">
    <property type="entry name" value="ACETOLACTATE SYNTHASE SMALL SUBUNIT"/>
    <property type="match status" value="1"/>
</dbReference>
<evidence type="ECO:0000313" key="10">
    <source>
        <dbReference type="EMBL" id="MFC6396597.1"/>
    </source>
</evidence>
<evidence type="ECO:0000256" key="4">
    <source>
        <dbReference type="ARBA" id="ARBA00011744"/>
    </source>
</evidence>
<keyword evidence="5 8" id="KW-0028">Amino-acid biosynthesis</keyword>
<dbReference type="Proteomes" id="UP001596266">
    <property type="component" value="Unassembled WGS sequence"/>
</dbReference>
<reference evidence="11" key="1">
    <citation type="journal article" date="2019" name="Int. J. Syst. Evol. Microbiol.">
        <title>The Global Catalogue of Microorganisms (GCM) 10K type strain sequencing project: providing services to taxonomists for standard genome sequencing and annotation.</title>
        <authorList>
            <consortium name="The Broad Institute Genomics Platform"/>
            <consortium name="The Broad Institute Genome Sequencing Center for Infectious Disease"/>
            <person name="Wu L."/>
            <person name="Ma J."/>
        </authorList>
    </citation>
    <scope>NUCLEOTIDE SEQUENCE [LARGE SCALE GENOMIC DNA]</scope>
    <source>
        <strain evidence="11">CGMCC 1.15277</strain>
    </source>
</reference>
<dbReference type="Gene3D" id="3.30.70.260">
    <property type="match status" value="1"/>
</dbReference>
<evidence type="ECO:0000259" key="9">
    <source>
        <dbReference type="PROSITE" id="PS51671"/>
    </source>
</evidence>
<evidence type="ECO:0000313" key="11">
    <source>
        <dbReference type="Proteomes" id="UP001596266"/>
    </source>
</evidence>
<keyword evidence="8 10" id="KW-0808">Transferase</keyword>
<evidence type="ECO:0000256" key="7">
    <source>
        <dbReference type="ARBA" id="ARBA00048670"/>
    </source>
</evidence>
<comment type="pathway">
    <text evidence="1 8">Amino-acid biosynthesis; L-isoleucine biosynthesis; L-isoleucine from 2-oxobutanoate: step 1/4.</text>
</comment>
<name>A0ABW1X3B0_9ACTN</name>
<evidence type="ECO:0000256" key="1">
    <source>
        <dbReference type="ARBA" id="ARBA00004974"/>
    </source>
</evidence>
<comment type="catalytic activity">
    <reaction evidence="7 8">
        <text>2 pyruvate + H(+) = (2S)-2-acetolactate + CO2</text>
        <dbReference type="Rhea" id="RHEA:25249"/>
        <dbReference type="ChEBI" id="CHEBI:15361"/>
        <dbReference type="ChEBI" id="CHEBI:15378"/>
        <dbReference type="ChEBI" id="CHEBI:16526"/>
        <dbReference type="ChEBI" id="CHEBI:58476"/>
        <dbReference type="EC" id="2.2.1.6"/>
    </reaction>
</comment>
<dbReference type="Pfam" id="PF22629">
    <property type="entry name" value="ACT_AHAS_ss"/>
    <property type="match status" value="1"/>
</dbReference>
<comment type="subunit">
    <text evidence="4 8">Dimer of large and small chains.</text>
</comment>
<evidence type="ECO:0000256" key="5">
    <source>
        <dbReference type="ARBA" id="ARBA00022605"/>
    </source>
</evidence>
<dbReference type="Gene3D" id="3.30.70.1150">
    <property type="entry name" value="ACT-like. Chain A, domain 2"/>
    <property type="match status" value="1"/>
</dbReference>
<feature type="domain" description="ACT" evidence="9">
    <location>
        <begin position="6"/>
        <end position="81"/>
    </location>
</feature>
<dbReference type="NCBIfam" id="TIGR00119">
    <property type="entry name" value="acolac_sm"/>
    <property type="match status" value="1"/>
</dbReference>
<keyword evidence="6 8" id="KW-0100">Branched-chain amino acid biosynthesis</keyword>
<proteinExistence type="inferred from homology"/>